<feature type="transmembrane region" description="Helical" evidence="6">
    <location>
        <begin position="413"/>
        <end position="431"/>
    </location>
</feature>
<keyword evidence="2" id="KW-1003">Cell membrane</keyword>
<evidence type="ECO:0000256" key="2">
    <source>
        <dbReference type="ARBA" id="ARBA00022475"/>
    </source>
</evidence>
<dbReference type="InterPro" id="IPR004869">
    <property type="entry name" value="MMPL_dom"/>
</dbReference>
<feature type="transmembrane region" description="Helical" evidence="6">
    <location>
        <begin position="320"/>
        <end position="344"/>
    </location>
</feature>
<dbReference type="SUPFAM" id="SSF82866">
    <property type="entry name" value="Multidrug efflux transporter AcrB transmembrane domain"/>
    <property type="match status" value="2"/>
</dbReference>
<name>A0A932CPH2_UNCTE</name>
<dbReference type="Gene3D" id="1.20.1640.10">
    <property type="entry name" value="Multidrug efflux transporter AcrB transmembrane domain"/>
    <property type="match status" value="2"/>
</dbReference>
<dbReference type="GO" id="GO:0005886">
    <property type="term" value="C:plasma membrane"/>
    <property type="evidence" value="ECO:0007669"/>
    <property type="project" value="UniProtKB-SubCell"/>
</dbReference>
<accession>A0A932CPH2</accession>
<feature type="transmembrane region" description="Helical" evidence="6">
    <location>
        <begin position="719"/>
        <end position="739"/>
    </location>
</feature>
<reference evidence="8" key="1">
    <citation type="submission" date="2020-07" db="EMBL/GenBank/DDBJ databases">
        <title>Huge and variable diversity of episymbiotic CPR bacteria and DPANN archaea in groundwater ecosystems.</title>
        <authorList>
            <person name="He C.Y."/>
            <person name="Keren R."/>
            <person name="Whittaker M."/>
            <person name="Farag I.F."/>
            <person name="Doudna J."/>
            <person name="Cate J.H.D."/>
            <person name="Banfield J.F."/>
        </authorList>
    </citation>
    <scope>NUCLEOTIDE SEQUENCE</scope>
    <source>
        <strain evidence="8">NC_groundwater_672_Ag_B-0.1um_62_36</strain>
    </source>
</reference>
<evidence type="ECO:0000256" key="3">
    <source>
        <dbReference type="ARBA" id="ARBA00022692"/>
    </source>
</evidence>
<feature type="transmembrane region" description="Helical" evidence="6">
    <location>
        <begin position="12"/>
        <end position="31"/>
    </location>
</feature>
<evidence type="ECO:0000313" key="8">
    <source>
        <dbReference type="EMBL" id="MBI2877118.1"/>
    </source>
</evidence>
<keyword evidence="5 6" id="KW-0472">Membrane</keyword>
<feature type="transmembrane region" description="Helical" evidence="6">
    <location>
        <begin position="745"/>
        <end position="768"/>
    </location>
</feature>
<protein>
    <submittedName>
        <fullName evidence="8">MMPL family transporter</fullName>
    </submittedName>
</protein>
<dbReference type="InterPro" id="IPR000731">
    <property type="entry name" value="SSD"/>
</dbReference>
<dbReference type="PANTHER" id="PTHR33406">
    <property type="entry name" value="MEMBRANE PROTEIN MJ1562-RELATED"/>
    <property type="match status" value="1"/>
</dbReference>
<gene>
    <name evidence="8" type="ORF">HYY20_09580</name>
</gene>
<feature type="transmembrane region" description="Helical" evidence="6">
    <location>
        <begin position="252"/>
        <end position="272"/>
    </location>
</feature>
<feature type="transmembrane region" description="Helical" evidence="6">
    <location>
        <begin position="645"/>
        <end position="664"/>
    </location>
</feature>
<feature type="domain" description="SSD" evidence="7">
    <location>
        <begin position="259"/>
        <end position="377"/>
    </location>
</feature>
<dbReference type="AlphaFoldDB" id="A0A932CPH2"/>
<dbReference type="Pfam" id="PF03176">
    <property type="entry name" value="MMPL"/>
    <property type="match status" value="2"/>
</dbReference>
<dbReference type="PANTHER" id="PTHR33406:SF10">
    <property type="entry name" value="SSD DOMAIN-CONTAINING PROTEIN"/>
    <property type="match status" value="1"/>
</dbReference>
<keyword evidence="4 6" id="KW-1133">Transmembrane helix</keyword>
<organism evidence="8 9">
    <name type="scientific">Tectimicrobiota bacterium</name>
    <dbReference type="NCBI Taxonomy" id="2528274"/>
    <lineage>
        <taxon>Bacteria</taxon>
        <taxon>Pseudomonadati</taxon>
        <taxon>Nitrospinota/Tectimicrobiota group</taxon>
        <taxon>Candidatus Tectimicrobiota</taxon>
    </lineage>
</organism>
<feature type="transmembrane region" description="Helical" evidence="6">
    <location>
        <begin position="226"/>
        <end position="245"/>
    </location>
</feature>
<keyword evidence="3 6" id="KW-0812">Transmembrane</keyword>
<dbReference type="Proteomes" id="UP000769766">
    <property type="component" value="Unassembled WGS sequence"/>
</dbReference>
<evidence type="ECO:0000256" key="6">
    <source>
        <dbReference type="SAM" id="Phobius"/>
    </source>
</evidence>
<comment type="caution">
    <text evidence="8">The sequence shown here is derived from an EMBL/GenBank/DDBJ whole genome shotgun (WGS) entry which is preliminary data.</text>
</comment>
<sequence>MSERLARAIIRYRVLIILAVLTITLFFAYQMKNIRLYQNLTEIAPRNHPYVQLSSYMARVFGGYAAVQIGLVVREGDIFNVETLAKIQRIHQKLRFLKGVVPGQVISIASSKLKHIYTVTDEEGFSQIINLNLNKMVQRIVEERDPAYLRFYREALLNNDRIYGSVVSRDKKATVFLVSFWNDKDYLHIFNSLREITQAEEDANHQFYIAGRPIVMGHLYHFLKRMILFFGLAVGLIVVLLLVAFRTLRGVLIPPWAGMVTVVWGLGSEAFFGVEMDIMSVIVPFMVMAIEVSHSVQILNRYYEEYAIWQDNQKACEATIASLLPPGVASIVTDGAGFATLTLVPFRLLQQMGWSATYGVVRIFFTTLIFLPAFLAILPAPKEKEMERYRRGGQSLKALLERIAVLTYGRGRYAVVAAGLVLLLVGAWGTARVEVGDLQEGDPLFWADSEYNRAEKLLNDRFSGTNPYWIYIEGNEPRDLLDPGLVREVNALQLHLERIPQVGGSRSYADILKQTNKALHDNDPRWEVLPTDRDMVGQYIEMFISSGGPDDYRGYFEMDLREGAIQVYLKDRKGRTIEQAIHDSQRYISVTQQSCARIQPGGGLIGVFAAIIEEIRRSQLDGLLQISAVVLLFCVLTYRSLMGGLLILIPLGLGTLVTFAVMGFGQIGLFLYTLPVASLGMGLGVDYSLYVVSRLREEFRQGKGGQEAFIEALATSGRAVFYTAMAVALGVVALLTSAVRFQAVMGGMLAVIIVANMLGALVLLPALISVGKPGFNFRPSGKAEK</sequence>
<evidence type="ECO:0000256" key="5">
    <source>
        <dbReference type="ARBA" id="ARBA00023136"/>
    </source>
</evidence>
<proteinExistence type="predicted"/>
<dbReference type="InterPro" id="IPR050545">
    <property type="entry name" value="Mycobact_MmpL"/>
</dbReference>
<dbReference type="EMBL" id="JACPRF010000287">
    <property type="protein sequence ID" value="MBI2877118.1"/>
    <property type="molecule type" value="Genomic_DNA"/>
</dbReference>
<feature type="transmembrane region" description="Helical" evidence="6">
    <location>
        <begin position="670"/>
        <end position="692"/>
    </location>
</feature>
<comment type="subcellular location">
    <subcellularLocation>
        <location evidence="1">Cell membrane</location>
        <topology evidence="1">Multi-pass membrane protein</topology>
    </subcellularLocation>
</comment>
<evidence type="ECO:0000313" key="9">
    <source>
        <dbReference type="Proteomes" id="UP000769766"/>
    </source>
</evidence>
<evidence type="ECO:0000256" key="4">
    <source>
        <dbReference type="ARBA" id="ARBA00022989"/>
    </source>
</evidence>
<dbReference type="PROSITE" id="PS50156">
    <property type="entry name" value="SSD"/>
    <property type="match status" value="1"/>
</dbReference>
<feature type="transmembrane region" description="Helical" evidence="6">
    <location>
        <begin position="278"/>
        <end position="299"/>
    </location>
</feature>
<feature type="transmembrane region" description="Helical" evidence="6">
    <location>
        <begin position="356"/>
        <end position="378"/>
    </location>
</feature>
<evidence type="ECO:0000256" key="1">
    <source>
        <dbReference type="ARBA" id="ARBA00004651"/>
    </source>
</evidence>
<evidence type="ECO:0000259" key="7">
    <source>
        <dbReference type="PROSITE" id="PS50156"/>
    </source>
</evidence>